<sequence length="238" mass="24832">MRRFLTLTVALGFLSACEVSDPGPVAPLPKVPDSPPMSASAAQSAFASVSARVRPVAVRECQQRTQGANCDFKIQIDPDPKAPVNAYQTVGKNGQPLIIFTRSMIATARNADELAFVMGHEAAHHIRGHLARQNASAIAGAVILGGLVGLAGGGASTIDAATQIGASVGARTYSKEYELEADELGTVITHKAGYNPLVGAHFFSRIPDPGDRFLGSHPPNAARIQTVQRTAGSLGLTQ</sequence>
<dbReference type="PROSITE" id="PS51257">
    <property type="entry name" value="PROKAR_LIPOPROTEIN"/>
    <property type="match status" value="1"/>
</dbReference>
<dbReference type="GO" id="GO:0051603">
    <property type="term" value="P:proteolysis involved in protein catabolic process"/>
    <property type="evidence" value="ECO:0007669"/>
    <property type="project" value="TreeGrafter"/>
</dbReference>
<evidence type="ECO:0000256" key="5">
    <source>
        <dbReference type="ARBA" id="ARBA00023049"/>
    </source>
</evidence>
<evidence type="ECO:0000313" key="8">
    <source>
        <dbReference type="EMBL" id="NVK97728.1"/>
    </source>
</evidence>
<dbReference type="OMA" id="HPPNAAR"/>
<dbReference type="InterPro" id="IPR051156">
    <property type="entry name" value="Mito/Outer_Membr_Metalloprot"/>
</dbReference>
<dbReference type="GO" id="GO:0016020">
    <property type="term" value="C:membrane"/>
    <property type="evidence" value="ECO:0007669"/>
    <property type="project" value="TreeGrafter"/>
</dbReference>
<dbReference type="InterPro" id="IPR001915">
    <property type="entry name" value="Peptidase_M48"/>
</dbReference>
<dbReference type="PANTHER" id="PTHR22726">
    <property type="entry name" value="METALLOENDOPEPTIDASE OMA1"/>
    <property type="match status" value="1"/>
</dbReference>
<dbReference type="Pfam" id="PF01435">
    <property type="entry name" value="Peptidase_M48"/>
    <property type="match status" value="1"/>
</dbReference>
<dbReference type="GO" id="GO:0004222">
    <property type="term" value="F:metalloendopeptidase activity"/>
    <property type="evidence" value="ECO:0007669"/>
    <property type="project" value="InterPro"/>
</dbReference>
<evidence type="ECO:0000256" key="4">
    <source>
        <dbReference type="ARBA" id="ARBA00022833"/>
    </source>
</evidence>
<gene>
    <name evidence="8" type="ORF">HW564_12420</name>
</gene>
<dbReference type="EMBL" id="JABXIY010000032">
    <property type="protein sequence ID" value="NVK97728.1"/>
    <property type="molecule type" value="Genomic_DNA"/>
</dbReference>
<comment type="cofactor">
    <cofactor evidence="6">
        <name>Zn(2+)</name>
        <dbReference type="ChEBI" id="CHEBI:29105"/>
    </cofactor>
    <text evidence="6">Binds 1 zinc ion per subunit.</text>
</comment>
<dbReference type="Proteomes" id="UP000565723">
    <property type="component" value="Unassembled WGS sequence"/>
</dbReference>
<feature type="domain" description="Peptidase M48" evidence="7">
    <location>
        <begin position="72"/>
        <end position="230"/>
    </location>
</feature>
<dbReference type="GO" id="GO:0046872">
    <property type="term" value="F:metal ion binding"/>
    <property type="evidence" value="ECO:0007669"/>
    <property type="project" value="UniProtKB-KW"/>
</dbReference>
<proteinExistence type="inferred from homology"/>
<dbReference type="CDD" id="cd07324">
    <property type="entry name" value="M48C_Oma1-like"/>
    <property type="match status" value="1"/>
</dbReference>
<evidence type="ECO:0000256" key="2">
    <source>
        <dbReference type="ARBA" id="ARBA00022723"/>
    </source>
</evidence>
<organism evidence="8 9">
    <name type="scientific">Ruegeria pomeroyi</name>
    <dbReference type="NCBI Taxonomy" id="89184"/>
    <lineage>
        <taxon>Bacteria</taxon>
        <taxon>Pseudomonadati</taxon>
        <taxon>Pseudomonadota</taxon>
        <taxon>Alphaproteobacteria</taxon>
        <taxon>Rhodobacterales</taxon>
        <taxon>Roseobacteraceae</taxon>
        <taxon>Ruegeria</taxon>
    </lineage>
</organism>
<evidence type="ECO:0000256" key="1">
    <source>
        <dbReference type="ARBA" id="ARBA00022670"/>
    </source>
</evidence>
<keyword evidence="3 6" id="KW-0378">Hydrolase</keyword>
<dbReference type="Gene3D" id="3.30.2010.10">
    <property type="entry name" value="Metalloproteases ('zincins'), catalytic domain"/>
    <property type="match status" value="1"/>
</dbReference>
<accession>A0A850LIF9</accession>
<evidence type="ECO:0000313" key="9">
    <source>
        <dbReference type="Proteomes" id="UP000565723"/>
    </source>
</evidence>
<comment type="similarity">
    <text evidence="6">Belongs to the peptidase M48 family.</text>
</comment>
<evidence type="ECO:0000256" key="6">
    <source>
        <dbReference type="RuleBase" id="RU003983"/>
    </source>
</evidence>
<keyword evidence="5 6" id="KW-0482">Metalloprotease</keyword>
<dbReference type="RefSeq" id="WP_011046688.1">
    <property type="nucleotide sequence ID" value="NZ_CP076685.1"/>
</dbReference>
<protein>
    <submittedName>
        <fullName evidence="8">M48 family metalloprotease</fullName>
    </submittedName>
</protein>
<evidence type="ECO:0000256" key="3">
    <source>
        <dbReference type="ARBA" id="ARBA00022801"/>
    </source>
</evidence>
<keyword evidence="4 6" id="KW-0862">Zinc</keyword>
<keyword evidence="2" id="KW-0479">Metal-binding</keyword>
<reference evidence="8 9" key="1">
    <citation type="journal article" date="2020" name="Proc. Natl. Acad. Sci. U.S.A.">
        <title>Ecological drivers of bacterial community assembly in synthetic phycospheres.</title>
        <authorList>
            <person name="Fu H."/>
            <person name="Uchimiya M."/>
            <person name="Gore J."/>
            <person name="Moran M.A."/>
        </authorList>
    </citation>
    <scope>NUCLEOTIDE SEQUENCE [LARGE SCALE GENOMIC DNA]</scope>
    <source>
        <strain evidence="8">HF-Din03</strain>
    </source>
</reference>
<name>A0A850LIF9_9RHOB</name>
<comment type="caution">
    <text evidence="8">The sequence shown here is derived from an EMBL/GenBank/DDBJ whole genome shotgun (WGS) entry which is preliminary data.</text>
</comment>
<keyword evidence="1 6" id="KW-0645">Protease</keyword>
<dbReference type="PANTHER" id="PTHR22726:SF1">
    <property type="entry name" value="METALLOENDOPEPTIDASE OMA1, MITOCHONDRIAL"/>
    <property type="match status" value="1"/>
</dbReference>
<dbReference type="AlphaFoldDB" id="A0A850LIF9"/>
<evidence type="ECO:0000259" key="7">
    <source>
        <dbReference type="Pfam" id="PF01435"/>
    </source>
</evidence>